<dbReference type="GO" id="GO:0055085">
    <property type="term" value="P:transmembrane transport"/>
    <property type="evidence" value="ECO:0007669"/>
    <property type="project" value="UniProtKB-ARBA"/>
</dbReference>
<dbReference type="EMBL" id="JACOOR010000001">
    <property type="protein sequence ID" value="MBC5658232.1"/>
    <property type="molecule type" value="Genomic_DNA"/>
</dbReference>
<dbReference type="InterPro" id="IPR013563">
    <property type="entry name" value="Oligopep_ABC_C"/>
</dbReference>
<comment type="similarity">
    <text evidence="1">Belongs to the ABC transporter superfamily.</text>
</comment>
<comment type="caution">
    <text evidence="6">The sequence shown here is derived from an EMBL/GenBank/DDBJ whole genome shotgun (WGS) entry which is preliminary data.</text>
</comment>
<dbReference type="SMART" id="SM00382">
    <property type="entry name" value="AAA"/>
    <property type="match status" value="1"/>
</dbReference>
<dbReference type="RefSeq" id="WP_186872940.1">
    <property type="nucleotide sequence ID" value="NZ_JACOOR010000001.1"/>
</dbReference>
<protein>
    <submittedName>
        <fullName evidence="6">ABC transporter ATP-binding protein</fullName>
    </submittedName>
</protein>
<evidence type="ECO:0000313" key="6">
    <source>
        <dbReference type="EMBL" id="MBC5658232.1"/>
    </source>
</evidence>
<dbReference type="CDD" id="cd03257">
    <property type="entry name" value="ABC_NikE_OppD_transporters"/>
    <property type="match status" value="1"/>
</dbReference>
<accession>A0A923L9S1</accession>
<sequence>MCENNEVILEARHVTKRFPASGGRTLVANHDINLKFQKGKTLGLVGESGCGKSTFMRFLVSLDTPSEGEILYRGRDITKLRGEELRQSRQHIQMVFQDPTSSFNPKMRIRDIVCEPLLNFGRITKKEKDAACRRLLEMVELPGDFADRYPHNMSGGQRQRVAIARALALEPEILILDEATSALDVSVQKTIIELIVKLQREKNITIGFICHDISLIQSCADQVAVMYLGNVVEVLPAKDLAKNAKHPYTKALIGSIFDISMDFSKPIESIEGEAPSPLDVPAGCPFRGRCPKATTRCAAEQPKLRTVEAGHEVACHLLDEEGKNKTGASALTGRI</sequence>
<evidence type="ECO:0000256" key="1">
    <source>
        <dbReference type="ARBA" id="ARBA00005417"/>
    </source>
</evidence>
<dbReference type="PROSITE" id="PS50893">
    <property type="entry name" value="ABC_TRANSPORTER_2"/>
    <property type="match status" value="1"/>
</dbReference>
<evidence type="ECO:0000256" key="2">
    <source>
        <dbReference type="ARBA" id="ARBA00022448"/>
    </source>
</evidence>
<dbReference type="InterPro" id="IPR050319">
    <property type="entry name" value="ABC_transp_ATP-bind"/>
</dbReference>
<dbReference type="GO" id="GO:0005524">
    <property type="term" value="F:ATP binding"/>
    <property type="evidence" value="ECO:0007669"/>
    <property type="project" value="UniProtKB-KW"/>
</dbReference>
<dbReference type="PANTHER" id="PTHR43776:SF8">
    <property type="entry name" value="ABC TRANSPORTER, ATP-BINDING PROTEIN"/>
    <property type="match status" value="1"/>
</dbReference>
<dbReference type="FunFam" id="3.40.50.300:FF:000016">
    <property type="entry name" value="Oligopeptide ABC transporter ATP-binding component"/>
    <property type="match status" value="1"/>
</dbReference>
<name>A0A923L9S1_9FIRM</name>
<dbReference type="GO" id="GO:0016887">
    <property type="term" value="F:ATP hydrolysis activity"/>
    <property type="evidence" value="ECO:0007669"/>
    <property type="project" value="InterPro"/>
</dbReference>
<dbReference type="InterPro" id="IPR003439">
    <property type="entry name" value="ABC_transporter-like_ATP-bd"/>
</dbReference>
<dbReference type="InterPro" id="IPR003593">
    <property type="entry name" value="AAA+_ATPase"/>
</dbReference>
<dbReference type="AlphaFoldDB" id="A0A923L9S1"/>
<feature type="domain" description="ABC transporter" evidence="5">
    <location>
        <begin position="9"/>
        <end position="253"/>
    </location>
</feature>
<dbReference type="InterPro" id="IPR027417">
    <property type="entry name" value="P-loop_NTPase"/>
</dbReference>
<evidence type="ECO:0000259" key="5">
    <source>
        <dbReference type="PROSITE" id="PS50893"/>
    </source>
</evidence>
<evidence type="ECO:0000256" key="4">
    <source>
        <dbReference type="ARBA" id="ARBA00022840"/>
    </source>
</evidence>
<dbReference type="Gene3D" id="3.40.50.300">
    <property type="entry name" value="P-loop containing nucleotide triphosphate hydrolases"/>
    <property type="match status" value="1"/>
</dbReference>
<dbReference type="PANTHER" id="PTHR43776">
    <property type="entry name" value="TRANSPORT ATP-BINDING PROTEIN"/>
    <property type="match status" value="1"/>
</dbReference>
<keyword evidence="7" id="KW-1185">Reference proteome</keyword>
<dbReference type="SUPFAM" id="SSF52540">
    <property type="entry name" value="P-loop containing nucleoside triphosphate hydrolases"/>
    <property type="match status" value="1"/>
</dbReference>
<proteinExistence type="inferred from homology"/>
<keyword evidence="2" id="KW-0813">Transport</keyword>
<dbReference type="Proteomes" id="UP000649345">
    <property type="component" value="Unassembled WGS sequence"/>
</dbReference>
<dbReference type="Pfam" id="PF08352">
    <property type="entry name" value="oligo_HPY"/>
    <property type="match status" value="1"/>
</dbReference>
<dbReference type="PROSITE" id="PS00211">
    <property type="entry name" value="ABC_TRANSPORTER_1"/>
    <property type="match status" value="1"/>
</dbReference>
<keyword evidence="4 6" id="KW-0067">ATP-binding</keyword>
<dbReference type="Pfam" id="PF00005">
    <property type="entry name" value="ABC_tran"/>
    <property type="match status" value="1"/>
</dbReference>
<reference evidence="6" key="1">
    <citation type="submission" date="2020-08" db="EMBL/GenBank/DDBJ databases">
        <title>Genome public.</title>
        <authorList>
            <person name="Liu C."/>
            <person name="Sun Q."/>
        </authorList>
    </citation>
    <scope>NUCLEOTIDE SEQUENCE</scope>
    <source>
        <strain evidence="6">NSJ-68</strain>
    </source>
</reference>
<dbReference type="GO" id="GO:0015833">
    <property type="term" value="P:peptide transport"/>
    <property type="evidence" value="ECO:0007669"/>
    <property type="project" value="InterPro"/>
</dbReference>
<keyword evidence="3" id="KW-0547">Nucleotide-binding</keyword>
<evidence type="ECO:0000256" key="3">
    <source>
        <dbReference type="ARBA" id="ARBA00022741"/>
    </source>
</evidence>
<dbReference type="NCBIfam" id="TIGR01727">
    <property type="entry name" value="oligo_HPY"/>
    <property type="match status" value="1"/>
</dbReference>
<evidence type="ECO:0000313" key="7">
    <source>
        <dbReference type="Proteomes" id="UP000649345"/>
    </source>
</evidence>
<dbReference type="InterPro" id="IPR017871">
    <property type="entry name" value="ABC_transporter-like_CS"/>
</dbReference>
<organism evidence="6 7">
    <name type="scientific">Anaerosacchariphilus hominis</name>
    <dbReference type="NCBI Taxonomy" id="2763017"/>
    <lineage>
        <taxon>Bacteria</taxon>
        <taxon>Bacillati</taxon>
        <taxon>Bacillota</taxon>
        <taxon>Clostridia</taxon>
        <taxon>Lachnospirales</taxon>
        <taxon>Lachnospiraceae</taxon>
        <taxon>Anaerosacchariphilus</taxon>
    </lineage>
</organism>
<gene>
    <name evidence="6" type="ORF">H8S44_00320</name>
</gene>